<proteinExistence type="predicted"/>
<gene>
    <name evidence="3" type="ORF">F2Q69_00048573</name>
</gene>
<feature type="compositionally biased region" description="Acidic residues" evidence="2">
    <location>
        <begin position="273"/>
        <end position="286"/>
    </location>
</feature>
<dbReference type="Proteomes" id="UP000712600">
    <property type="component" value="Unassembled WGS sequence"/>
</dbReference>
<protein>
    <submittedName>
        <fullName evidence="3">Uncharacterized protein</fullName>
    </submittedName>
</protein>
<evidence type="ECO:0000256" key="1">
    <source>
        <dbReference type="SAM" id="Coils"/>
    </source>
</evidence>
<reference evidence="3" key="1">
    <citation type="submission" date="2019-12" db="EMBL/GenBank/DDBJ databases">
        <title>Genome sequencing and annotation of Brassica cretica.</title>
        <authorList>
            <person name="Studholme D.J."/>
            <person name="Sarris P."/>
        </authorList>
    </citation>
    <scope>NUCLEOTIDE SEQUENCE</scope>
    <source>
        <strain evidence="3">PFS-109/04</strain>
        <tissue evidence="3">Leaf</tissue>
    </source>
</reference>
<accession>A0A8S9PND5</accession>
<name>A0A8S9PND5_BRACR</name>
<evidence type="ECO:0000256" key="2">
    <source>
        <dbReference type="SAM" id="MobiDB-lite"/>
    </source>
</evidence>
<keyword evidence="1" id="KW-0175">Coiled coil</keyword>
<organism evidence="3 4">
    <name type="scientific">Brassica cretica</name>
    <name type="common">Mustard</name>
    <dbReference type="NCBI Taxonomy" id="69181"/>
    <lineage>
        <taxon>Eukaryota</taxon>
        <taxon>Viridiplantae</taxon>
        <taxon>Streptophyta</taxon>
        <taxon>Embryophyta</taxon>
        <taxon>Tracheophyta</taxon>
        <taxon>Spermatophyta</taxon>
        <taxon>Magnoliopsida</taxon>
        <taxon>eudicotyledons</taxon>
        <taxon>Gunneridae</taxon>
        <taxon>Pentapetalae</taxon>
        <taxon>rosids</taxon>
        <taxon>malvids</taxon>
        <taxon>Brassicales</taxon>
        <taxon>Brassicaceae</taxon>
        <taxon>Brassiceae</taxon>
        <taxon>Brassica</taxon>
    </lineage>
</organism>
<feature type="region of interest" description="Disordered" evidence="2">
    <location>
        <begin position="243"/>
        <end position="289"/>
    </location>
</feature>
<dbReference type="AlphaFoldDB" id="A0A8S9PND5"/>
<dbReference type="EMBL" id="QGKX02001347">
    <property type="protein sequence ID" value="KAF3522289.1"/>
    <property type="molecule type" value="Genomic_DNA"/>
</dbReference>
<sequence length="334" mass="38148">MCSFFSEGDLYDLHHFGDILSWRGQHRDHLFRCRLDRDVTNRFQYLAYEGSDHKPIISFLEPAKKKRRGIFIYDSGLRAPENQIFGETNLEEHHQFVYQLLGKNNAARKSSSPRERQRPPGSFPRNSGSNPCFHPCLRKKGSNLTYVTMATNEQDELLPATLREIELQTQLGALQSQVTELHKAQDTAAKYPKLLSEDQNLKDRLGEHSKLLEESTKNLSQFEAENLVLRDENQALNTTSNKRCRFRSQPPPLNGDAATGDGAVRRTRTYTAEESDSEMEANEETPEGVAATRSTLTAYLEPVFFKKFDVIQSMVERAGSYPWQHGHLPWSMGP</sequence>
<feature type="coiled-coil region" evidence="1">
    <location>
        <begin position="205"/>
        <end position="239"/>
    </location>
</feature>
<evidence type="ECO:0000313" key="3">
    <source>
        <dbReference type="EMBL" id="KAF3522289.1"/>
    </source>
</evidence>
<evidence type="ECO:0000313" key="4">
    <source>
        <dbReference type="Proteomes" id="UP000712600"/>
    </source>
</evidence>
<comment type="caution">
    <text evidence="3">The sequence shown here is derived from an EMBL/GenBank/DDBJ whole genome shotgun (WGS) entry which is preliminary data.</text>
</comment>
<feature type="region of interest" description="Disordered" evidence="2">
    <location>
        <begin position="105"/>
        <end position="132"/>
    </location>
</feature>